<reference evidence="4 5" key="1">
    <citation type="submission" date="2019-01" db="EMBL/GenBank/DDBJ databases">
        <title>Pseudoxanthomonas composti sp. nov., isolated from compost.</title>
        <authorList>
            <person name="Yang G."/>
        </authorList>
    </citation>
    <scope>NUCLEOTIDE SEQUENCE [LARGE SCALE GENOMIC DNA]</scope>
    <source>
        <strain evidence="4 5">GSS15</strain>
    </source>
</reference>
<accession>A0A4Q1JZS3</accession>
<name>A0A4Q1JZS3_9GAMM</name>
<dbReference type="NCBIfam" id="TIGR01901">
    <property type="entry name" value="adhes_NPXG"/>
    <property type="match status" value="1"/>
</dbReference>
<dbReference type="EMBL" id="SAWZ01000001">
    <property type="protein sequence ID" value="RXR08875.1"/>
    <property type="molecule type" value="Genomic_DNA"/>
</dbReference>
<keyword evidence="2" id="KW-0732">Signal</keyword>
<dbReference type="Pfam" id="PF05594">
    <property type="entry name" value="Fil_haemagg"/>
    <property type="match status" value="16"/>
</dbReference>
<dbReference type="InterPro" id="IPR012334">
    <property type="entry name" value="Pectin_lyas_fold"/>
</dbReference>
<dbReference type="Proteomes" id="UP000289784">
    <property type="component" value="Unassembled WGS sequence"/>
</dbReference>
<organism evidence="4 5">
    <name type="scientific">Pseudoxanthomonas composti</name>
    <dbReference type="NCBI Taxonomy" id="2137479"/>
    <lineage>
        <taxon>Bacteria</taxon>
        <taxon>Pseudomonadati</taxon>
        <taxon>Pseudomonadota</taxon>
        <taxon>Gammaproteobacteria</taxon>
        <taxon>Lysobacterales</taxon>
        <taxon>Lysobacteraceae</taxon>
        <taxon>Pseudoxanthomonas</taxon>
    </lineage>
</organism>
<protein>
    <submittedName>
        <fullName evidence="4">Filamentous hemagglutinin N-terminal domain-containing protein</fullName>
    </submittedName>
</protein>
<feature type="region of interest" description="Disordered" evidence="1">
    <location>
        <begin position="2367"/>
        <end position="2404"/>
    </location>
</feature>
<evidence type="ECO:0000259" key="3">
    <source>
        <dbReference type="SMART" id="SM00912"/>
    </source>
</evidence>
<feature type="domain" description="Filamentous haemagglutinin FhaB/tRNA nuclease CdiA-like TPS" evidence="3">
    <location>
        <begin position="58"/>
        <end position="178"/>
    </location>
</feature>
<dbReference type="GO" id="GO:0003824">
    <property type="term" value="F:catalytic activity"/>
    <property type="evidence" value="ECO:0007669"/>
    <property type="project" value="UniProtKB-ARBA"/>
</dbReference>
<sequence>MDMAPVPAGPRRYVAELCKRALALLLSCTVPWASFPAWAQVALASNAQGQTPGQQVAANGVPVVDIVAPNAKGVSHNRYNQFDVGTQGLILNNSAQISRTELGGYVAGNDNLKGAGPASLILNEVSSTRSRLDGYVEIAGSRAQLVIANPNGISCNGCGFLNTSRVTLATGRPHLGADGALNGFDVGGGTLEVGARGLDASGVDRLDLLSRQLGVAGSVWAQDLNGVSGGGRFSYDGLLLEALPATEGGAPAFGIDVAQLGGMYANRIRLIATEAGVGVVSKGTLAAQAGDLRIDSSGQVSLDGATVARDALAVAAAGALLQDGTAGSQTGDVSLRGASMALRGDTIAAGTLDAATTGALLQTGRSSAGALRLAAAELAVDGNIYSAGTLALNADGLLRSAGTLHAGGNASLQAEELSLSGMLQSGASLALDAGRMGLSGTLDAADTLDIRSTGSASLAGLAQGRGGVQLLASALDNRGSLISGGALRLQTARLDNRADGMVSANGALSVDSASTDNAGTLYARAGLDLRGERLDNAGQVYSAGAATLALRDALDNRGSLVAADALRVDTAQLASSGDLGSQRGALALRVNTLALGGNTVAGGAASIQAQQQARLEGSLSAATLAARSGGDLVLGGSVRSTAGGMDLQAVGALDSSAVVSAAGDLRVQADAALRQRGQLQSLGALVLQGASVDSDGVLDAGGSLQATAVDALTLAGTVQAREALALQAGGALDSAAQVVAGGPLSASAAAMRQARDATLSAGEGLQLQVLGALENAGQIHALGGVDLRAHALRQDGRITSAGNMDVQVQETLENTGSLVAHDALAVRAGTMRTSGQIGSEAGDAALTADGDLALAGSAAAAGALRAVAAGDLHQAGALSGGSVSLSAGRDLVARGTLQSAGTLDLRAHAALSFAAQARSEANASLQADQLHLEAGSVLQSGAAIAADARVLDSQGSLDANGDLRLFGSDALTLGGIVQAGGDVALRSDGQLSAAGQVIAGRDLRIDADGLDNAVSAVLAAQRTLEANLAGSLANAGTLQAGQDLRLQVLQTLDNTGEAIAVGDVEVDAGTLRSRGRLGSEAGAVRLSAREDLDLAGVVAAAGALHAQAGGSLYQAGGLSAQSLVLSAGRDAVFGGSLHAIQAADLQAQRTLQLDGQLGAASVRLGAGATLATGQAAQIQTAQSLALDAGAIDSRGTLEAGTTLDLQADGDIALAGALQAGTTIDIAAGSALHNAAQLHAGSDLSVNAASLDNRGMLAAQRDLSVQLAGQAGNAGGLLAGRMLALDVGSLSQQGQAYGAQGLELSARGSVDNQGDLIGGQALQVTAAGLASSGRLGSESGEVALRSHGDLRLAGTLAASGAFTAQADGALSQSGTLSAASLLRLDAGGDLTIDGALDAQQVDLGSGATLRQRGSVRGQAVALEAAHLDNAGQTVSAGDLSLHAGDIAIAGTVGAGIAANGELGSGGTLSLIADRTMQASGTLLAGHALQASGQQLQLAGSTTRVSGNATLSATGAIDHRNANLLAGGTLAMSAGGTLDNAGGSLQANQLTLNSAALDNAGGRLVQSGGGDTRLVFDGGIDNSAGTIASNGGNLTLAAASLDNSQGRIEHAGAGTLDISSRGALGNAGGRVLTQGRLTLSASGALDNQNGVIAAAGDAGLAATSLSNVAGSIAARDLAVTTSGAIDNRNGLLQASGGALTLRADSLTNAGGTAQAVASNGSGGGLWVELAQGLDNGNGSLGASGEATLIATNIANAGGSVQAGGALNITARGQFDNHQGGRFGAGGAFNLTVNGALRNGGGQLDAGTTLTASAGSIDNAQGHIVNNGTGLTRLVTGGGLVNASGNLGGRGSVVIDAASIGNSNGQLVAGGDLTANTNALDNQGGNVYAGGSFALQRGGATVDNRNGTLKAEQAVRLDLQSLSNAGGRIGAGSSTGGAGDVVISTSSFDGGGSILAQNLLDLTLHGDYVHRAGADLSSNGDFFLRVGGNLTNEATLKAARVLDISAGNIFNRGGASILANETRLGTGGTLDNAGSVSGNTALSLRAGTINNTGNLVGGNVLVEAGTLINGADLGGATDNSAYGSALLGSTGNMTLLVRDQLLNRDARIFSLGNIAIGAARDGGGTLTARTGVLNNISGSIEADGSVLIAANQINNRRRVVNAQTAPLSEAEREAINATTPPEVLYVGGPMPEQNGPNVGDRIILEETRTYDVISRDQLISASAEGRLAAGNNISLSGSVDNNASTIAAAGVLSLNRAGTNGLSDALISGQEVVSNNALALSQRTRYADVAQVAVLEDGDCARGYRADGCTYSVQVEEYNSGILDNSYIALAANMTGGQGVAINGANISNGAVSLDGRAISGAQLAGSGGIGAPSQRGVERANGASGQSVQGRANAASGPARVDNGLQSAGPVATSVGAATGVSSSTVAPAAVEGQTQTVLLDGTVNVPDYVRMTAPGGLYRLASIDGATTAALGRAAGALGGINAYRGGGPVRRYLIETDPRFVNYDNFISSDYLLDKLGVDPEADMKRLGDGFYEQRLVLDQITDLTGRRYLGNYEDGVAQYRALLESGVAASNALQLSVGVGLSAAQVAALTEDIVWMVEHEYAGQKVLVPVVYLASSSLQLRSDGALIAGGTVDLNATGTLTNQGAITGTDVLATAGSLLNQGRIAGSDAVVLQARDDLLNLGGQIQGQDVALSAGNALRSEALAGIGAHSTLGAISAGNSLALLAGGDLSLSGTKVAAGGNALLAAGGSLLAQPGALREDAGLIRGGEATSIQAGGNLQLQAGNDLQLRGVAVEAGGSAALMAGGTLSLSQDGSGTRTRVSAAEDLQLSSGKDLLLRQVEVSAGGDLVATAARDLTVESVLEPGSTVVDRSRQGKTQVTTTTTRQSLDVQALNAGGNLVLAAGNDVNLVAAQLQAGQGMTVVAGNDLNVTALTTTDTSSTTETRKRFKQVTQTSDQTVHGTSFQAGSDIVLQAGHDATLTAATVSSTNGGIALSAGNDVNLLSAQEQHDAVQDMAKKKKGTFSSKTTTTHDEWHDSVAVASTLSGESVTVAAGNDLLSQGAQIVGTGDVLLAAGNDLKLETAQNTHSEEHDRTVKKSGLYGGGGFSVNLGVTKKTDTLDATEVSHSGSVVGSTDGLVTLTAGNAVNITGSDVLSAGGTTIVGKEVTIAAAENRIDTVQTSKQQSAGITLGLTGGVVDAAQAAYGAVKRGSEVEDDRLKALYAARAAYAAGDAAGLFNNGMAGYQGQAVAGNVAQDGTSALADGNQGAANAAGVSLRLGIGASSSSSKTVTHEESTGGSRILSDGDVTIAATGGDLSVIGSQIAGQNVALAAARNLSLLSNQESNTSKSENKNAGGEIGVSVGATTGYYLSVSAGKGQAKGNSDLHAESVVSAADTLTLVSGNDTTIQGAQALGNRVVADIGGNLLIKSEQDNSEYKSKQQQASLTLATGSGSGGSYSQQKVESSYTSVAEQSGIQAGAGGFDINVGGNTHLVGAAIASSADAALNHLSTGSLTVEDLQNEAKAKTSSVGVSASTGGGMAASAAAAGLSALGGSKDSASSTTTSDIAAGTVVVRNGDTTALDGLTRTATTLDGNGVKEINLDKLQERAELGQVAGQVWFRAAGDLAAQMQQRALEDFATAQANGDAAAEADALARLNSWSESGTNKTLLHGLTGAAVAALGGSDALAGAAGAMVAEAAKQAMADYLVAQGMSPQDPAFGSLMELGSAALGTALGGGTGAGTALAGDQYNRQLHPDEVTWINQNAESFAQQQGISVDEAKYRLTLEAAAQVDAVLAKQVGIEKIDTEALAFLNTNENSYSWGQAFRATDAEYGSFPQYGNLLANTTKQFQQVYNVLGASGVTKNSLQQMYQGELLTWASAIRGSDGIAVLETFSGDVGMAAGVVRKVVQGDTQGASTDVALAALPTVVGKTVGVLRPLAKAAEDTIWLNGRVVSDTWVNARNELTWVNPLTGAKEVVPSTAKVHVDHILPQDAIKKIDGFDELPVTVQKELLNDPANLQPVIASANCSKGCKVEGVGDGWMTWNGKPVSAEYKNYLEGVQDKFRGKVEEAVKAYRESN</sequence>
<proteinExistence type="predicted"/>
<evidence type="ECO:0000256" key="1">
    <source>
        <dbReference type="SAM" id="MobiDB-lite"/>
    </source>
</evidence>
<dbReference type="InterPro" id="IPR008619">
    <property type="entry name" value="Filamentous_hemagglutn_rpt"/>
</dbReference>
<dbReference type="InterPro" id="IPR011050">
    <property type="entry name" value="Pectin_lyase_fold/virulence"/>
</dbReference>
<evidence type="ECO:0000313" key="5">
    <source>
        <dbReference type="Proteomes" id="UP000289784"/>
    </source>
</evidence>
<feature type="signal peptide" evidence="2">
    <location>
        <begin position="1"/>
        <end position="39"/>
    </location>
</feature>
<evidence type="ECO:0000313" key="4">
    <source>
        <dbReference type="EMBL" id="RXR08875.1"/>
    </source>
</evidence>
<comment type="caution">
    <text evidence="4">The sequence shown here is derived from an EMBL/GenBank/DDBJ whole genome shotgun (WGS) entry which is preliminary data.</text>
</comment>
<evidence type="ECO:0000256" key="2">
    <source>
        <dbReference type="SAM" id="SignalP"/>
    </source>
</evidence>
<dbReference type="InterPro" id="IPR008638">
    <property type="entry name" value="FhaB/CdiA-like_TPS"/>
</dbReference>
<gene>
    <name evidence="4" type="ORF">EPA99_02255</name>
</gene>
<keyword evidence="5" id="KW-1185">Reference proteome</keyword>
<dbReference type="InterPro" id="IPR025157">
    <property type="entry name" value="Hemagglutinin_rpt"/>
</dbReference>
<dbReference type="Pfam" id="PF13332">
    <property type="entry name" value="Fil_haemagg_2"/>
    <property type="match status" value="5"/>
</dbReference>
<dbReference type="Pfam" id="PF05860">
    <property type="entry name" value="TPS"/>
    <property type="match status" value="1"/>
</dbReference>
<dbReference type="InterPro" id="IPR010069">
    <property type="entry name" value="CdiA_FHA1_rpt"/>
</dbReference>
<dbReference type="OrthoDB" id="2664633at2"/>
<feature type="chain" id="PRO_5020438441" evidence="2">
    <location>
        <begin position="40"/>
        <end position="4077"/>
    </location>
</feature>
<dbReference type="SMART" id="SM00912">
    <property type="entry name" value="Haemagg_act"/>
    <property type="match status" value="1"/>
</dbReference>
<dbReference type="Gene3D" id="2.160.20.10">
    <property type="entry name" value="Single-stranded right-handed beta-helix, Pectin lyase-like"/>
    <property type="match status" value="1"/>
</dbReference>
<dbReference type="NCBIfam" id="TIGR01731">
    <property type="entry name" value="fil_hemag_20aa"/>
    <property type="match status" value="32"/>
</dbReference>
<dbReference type="SUPFAM" id="SSF51126">
    <property type="entry name" value="Pectin lyase-like"/>
    <property type="match status" value="1"/>
</dbReference>